<comment type="caution">
    <text evidence="2">The sequence shown here is derived from an EMBL/GenBank/DDBJ whole genome shotgun (WGS) entry which is preliminary data.</text>
</comment>
<dbReference type="Pfam" id="PF13830">
    <property type="entry name" value="DUF4192"/>
    <property type="match status" value="1"/>
</dbReference>
<evidence type="ECO:0000313" key="2">
    <source>
        <dbReference type="EMBL" id="RFU84443.1"/>
    </source>
</evidence>
<dbReference type="Proteomes" id="UP000263094">
    <property type="component" value="Unassembled WGS sequence"/>
</dbReference>
<name>A0A372M1U1_9ACTN</name>
<evidence type="ECO:0000256" key="1">
    <source>
        <dbReference type="SAM" id="MobiDB-lite"/>
    </source>
</evidence>
<dbReference type="InterPro" id="IPR025447">
    <property type="entry name" value="DUF4192"/>
</dbReference>
<dbReference type="OrthoDB" id="3264463at2"/>
<organism evidence="2 3">
    <name type="scientific">Streptomyces triticagri</name>
    <dbReference type="NCBI Taxonomy" id="2293568"/>
    <lineage>
        <taxon>Bacteria</taxon>
        <taxon>Bacillati</taxon>
        <taxon>Actinomycetota</taxon>
        <taxon>Actinomycetes</taxon>
        <taxon>Kitasatosporales</taxon>
        <taxon>Streptomycetaceae</taxon>
        <taxon>Streptomyces</taxon>
    </lineage>
</organism>
<protein>
    <submittedName>
        <fullName evidence="2">DUF4192 domain-containing protein</fullName>
    </submittedName>
</protein>
<gene>
    <name evidence="2" type="ORF">DY218_22565</name>
</gene>
<reference evidence="2 3" key="1">
    <citation type="submission" date="2018-08" db="EMBL/GenBank/DDBJ databases">
        <title>Isolation, diversity and antifungal activity of Actinobacteria from wheat.</title>
        <authorList>
            <person name="Han C."/>
        </authorList>
    </citation>
    <scope>NUCLEOTIDE SEQUENCE [LARGE SCALE GENOMIC DNA]</scope>
    <source>
        <strain evidence="2 3">NEAU-YY421</strain>
    </source>
</reference>
<dbReference type="EMBL" id="QUAK01000120">
    <property type="protein sequence ID" value="RFU84443.1"/>
    <property type="molecule type" value="Genomic_DNA"/>
</dbReference>
<feature type="region of interest" description="Disordered" evidence="1">
    <location>
        <begin position="372"/>
        <end position="493"/>
    </location>
</feature>
<keyword evidence="3" id="KW-1185">Reference proteome</keyword>
<dbReference type="RefSeq" id="WP_128557934.1">
    <property type="nucleotide sequence ID" value="NZ_QUAK01000120.1"/>
</dbReference>
<proteinExistence type="predicted"/>
<sequence>MTHHNEAADSSGNHPIVLRGPAELADALPYLMGFHPDESVVLAATHGDEGALGARVRLGLPDSADDWPETAEQLANCLIKSSMRRGSKPDAMVVYLCREPSDGQTGRQVMEHLRPLADALGHACRAAGVPVRESLCLSDGRYWSYLCPDPRCCVPEGTPLSVAGTSVIAAAAAYAGLQVRGSIREMESRYAPIEGSAAQAQEQALDAAGRMLVPQILDEDIRPRIAEETLSALSRALERFRITAPAAGRVMADIGDDTLLSDRQAATLIIGLQDRTTRDRAAEWMEGQDGKAALRLWRSLARRCAGAYAEHATAPLTLAGWVAWSLGDEIEARAVLCMALRLAPDYTFARLLHHAIMEGLDPEAVRKCLRESRRGTAPQGEAPGATAVAGADTSQETDSGAADLCVQRGAGEEQRSTAPSVRQEPSSAPVPKPLIPRQRRSTSHRTASGAWGGDRTRRPRTARGDVRSPGSKGPGRPVGRDRRSGTPGSRGRR</sequence>
<dbReference type="AlphaFoldDB" id="A0A372M1U1"/>
<feature type="compositionally biased region" description="Polar residues" evidence="1">
    <location>
        <begin position="416"/>
        <end position="426"/>
    </location>
</feature>
<accession>A0A372M1U1</accession>
<evidence type="ECO:0000313" key="3">
    <source>
        <dbReference type="Proteomes" id="UP000263094"/>
    </source>
</evidence>